<dbReference type="EMBL" id="FWXJ01000008">
    <property type="protein sequence ID" value="SMC59327.1"/>
    <property type="molecule type" value="Genomic_DNA"/>
</dbReference>
<keyword evidence="3" id="KW-0274">FAD</keyword>
<dbReference type="Gene3D" id="3.30.9.10">
    <property type="entry name" value="D-Amino Acid Oxidase, subunit A, domain 2"/>
    <property type="match status" value="1"/>
</dbReference>
<proteinExistence type="inferred from homology"/>
<dbReference type="Proteomes" id="UP000192708">
    <property type="component" value="Unassembled WGS sequence"/>
</dbReference>
<keyword evidence="4" id="KW-0560">Oxidoreductase</keyword>
<name>A0A1W2AF63_9BURK</name>
<keyword evidence="8" id="KW-1185">Reference proteome</keyword>
<evidence type="ECO:0000313" key="7">
    <source>
        <dbReference type="EMBL" id="SMC59327.1"/>
    </source>
</evidence>
<dbReference type="PANTHER" id="PTHR43104">
    <property type="entry name" value="L-2-HYDROXYGLUTARATE DEHYDROGENASE, MITOCHONDRIAL"/>
    <property type="match status" value="1"/>
</dbReference>
<organism evidence="7 8">
    <name type="scientific">Polynucleobacter kasalickyi</name>
    <dbReference type="NCBI Taxonomy" id="1938817"/>
    <lineage>
        <taxon>Bacteria</taxon>
        <taxon>Pseudomonadati</taxon>
        <taxon>Pseudomonadota</taxon>
        <taxon>Betaproteobacteria</taxon>
        <taxon>Burkholderiales</taxon>
        <taxon>Burkholderiaceae</taxon>
        <taxon>Polynucleobacter</taxon>
    </lineage>
</organism>
<reference evidence="7 8" key="1">
    <citation type="submission" date="2017-04" db="EMBL/GenBank/DDBJ databases">
        <authorList>
            <person name="Afonso C.L."/>
            <person name="Miller P.J."/>
            <person name="Scott M.A."/>
            <person name="Spackman E."/>
            <person name="Goraichik I."/>
            <person name="Dimitrov K.M."/>
            <person name="Suarez D.L."/>
            <person name="Swayne D.E."/>
        </authorList>
    </citation>
    <scope>NUCLEOTIDE SEQUENCE [LARGE SCALE GENOMIC DNA]</scope>
    <source>
        <strain evidence="7 8">VK13</strain>
    </source>
</reference>
<dbReference type="AlphaFoldDB" id="A0A1W2AF63"/>
<evidence type="ECO:0000256" key="4">
    <source>
        <dbReference type="ARBA" id="ARBA00023002"/>
    </source>
</evidence>
<keyword evidence="2" id="KW-0285">Flavoprotein</keyword>
<evidence type="ECO:0000256" key="1">
    <source>
        <dbReference type="ARBA" id="ARBA00001974"/>
    </source>
</evidence>
<dbReference type="InterPro" id="IPR006076">
    <property type="entry name" value="FAD-dep_OxRdtase"/>
</dbReference>
<dbReference type="Pfam" id="PF01266">
    <property type="entry name" value="DAO"/>
    <property type="match status" value="1"/>
</dbReference>
<comment type="similarity">
    <text evidence="5">Belongs to the L2HGDH family.</text>
</comment>
<dbReference type="PANTHER" id="PTHR43104:SF4">
    <property type="entry name" value="L-2-HYDROXYGLUTARATE DEHYDROGENASE, MITOCHONDRIAL"/>
    <property type="match status" value="1"/>
</dbReference>
<comment type="cofactor">
    <cofactor evidence="1">
        <name>FAD</name>
        <dbReference type="ChEBI" id="CHEBI:57692"/>
    </cofactor>
</comment>
<feature type="domain" description="FAD dependent oxidoreductase" evidence="6">
    <location>
        <begin position="5"/>
        <end position="372"/>
    </location>
</feature>
<dbReference type="RefSeq" id="WP_084283766.1">
    <property type="nucleotide sequence ID" value="NZ_FWXJ01000008.1"/>
</dbReference>
<dbReference type="STRING" id="1938817.SAMN06296008_108120"/>
<evidence type="ECO:0000256" key="3">
    <source>
        <dbReference type="ARBA" id="ARBA00022827"/>
    </source>
</evidence>
<evidence type="ECO:0000256" key="5">
    <source>
        <dbReference type="ARBA" id="ARBA00037941"/>
    </source>
</evidence>
<evidence type="ECO:0000313" key="8">
    <source>
        <dbReference type="Proteomes" id="UP000192708"/>
    </source>
</evidence>
<sequence length="376" mass="40788">MEQVDCVVVGAGVVGLAIARQMARSGHETILLERESSFGTITSARNSEVMHAGIYYPTGSLKTQVCLQGNALLHAYAKSHGVPYNPCGKMIVASDKTQLDDLEKIWEKACANFVPQLSRLSKEQAQALEPVLRVEEAIFSGSTGVIDSHSYMLSLLGEFEDAGGVIAYQSTLQKTTPMQEGNNGYRLEVLTDDGSVFPLQTRYLINSAGMSAPKVAAQILGFKAEWIPTPYFAKGNYFSLAMKSPFQRLIYPIPEPGGLGVHVTMDLGGQAKFGPDVEWLEIEEESQVSYAVDPERGNKFYAAIRSYWPDLPDGVLSPAYSGIRAKISKPGEPAADFRIDNAQVHGHTGLINLFAIESPGLTSSLAVAQQVEQLLI</sequence>
<evidence type="ECO:0000256" key="2">
    <source>
        <dbReference type="ARBA" id="ARBA00022630"/>
    </source>
</evidence>
<evidence type="ECO:0000259" key="6">
    <source>
        <dbReference type="Pfam" id="PF01266"/>
    </source>
</evidence>
<dbReference type="Gene3D" id="3.50.50.60">
    <property type="entry name" value="FAD/NAD(P)-binding domain"/>
    <property type="match status" value="1"/>
</dbReference>
<dbReference type="OrthoDB" id="9801699at2"/>
<accession>A0A1W2AF63</accession>
<protein>
    <submittedName>
        <fullName evidence="7">L-2-hydroxyglutarate oxidase LhgO</fullName>
    </submittedName>
</protein>
<dbReference type="GO" id="GO:0047545">
    <property type="term" value="F:(S)-2-hydroxyglutarate dehydrogenase activity"/>
    <property type="evidence" value="ECO:0007669"/>
    <property type="project" value="TreeGrafter"/>
</dbReference>
<dbReference type="SUPFAM" id="SSF51905">
    <property type="entry name" value="FAD/NAD(P)-binding domain"/>
    <property type="match status" value="1"/>
</dbReference>
<gene>
    <name evidence="7" type="ORF">SAMN06296008_108120</name>
</gene>
<dbReference type="InterPro" id="IPR036188">
    <property type="entry name" value="FAD/NAD-bd_sf"/>
</dbReference>